<dbReference type="PROSITE" id="PS50053">
    <property type="entry name" value="UBIQUITIN_2"/>
    <property type="match status" value="1"/>
</dbReference>
<dbReference type="SUPFAM" id="SSF54236">
    <property type="entry name" value="Ubiquitin-like"/>
    <property type="match status" value="1"/>
</dbReference>
<evidence type="ECO:0000313" key="4">
    <source>
        <dbReference type="EMBL" id="WPK26274.1"/>
    </source>
</evidence>
<dbReference type="InterPro" id="IPR029071">
    <property type="entry name" value="Ubiquitin-like_domsf"/>
</dbReference>
<dbReference type="InterPro" id="IPR009060">
    <property type="entry name" value="UBA-like_sf"/>
</dbReference>
<dbReference type="PRINTS" id="PR00348">
    <property type="entry name" value="UBIQUITIN"/>
</dbReference>
<feature type="compositionally biased region" description="Polar residues" evidence="1">
    <location>
        <begin position="264"/>
        <end position="275"/>
    </location>
</feature>
<gene>
    <name evidence="4" type="ORF">PUMCH_003623</name>
</gene>
<proteinExistence type="predicted"/>
<dbReference type="GO" id="GO:0031593">
    <property type="term" value="F:polyubiquitin modification-dependent protein binding"/>
    <property type="evidence" value="ECO:0007669"/>
    <property type="project" value="TreeGrafter"/>
</dbReference>
<dbReference type="Gene3D" id="1.10.8.10">
    <property type="entry name" value="DNA helicase RuvA subunit, C-terminal domain"/>
    <property type="match status" value="1"/>
</dbReference>
<name>A0AAX4HCW4_9ASCO</name>
<dbReference type="InterPro" id="IPR019954">
    <property type="entry name" value="Ubiquitin_CS"/>
</dbReference>
<keyword evidence="5" id="KW-1185">Reference proteome</keyword>
<protein>
    <recommendedName>
        <fullName evidence="6">Ubiquitin domain-containing protein DSK2</fullName>
    </recommendedName>
</protein>
<dbReference type="RefSeq" id="XP_062878655.1">
    <property type="nucleotide sequence ID" value="XM_063022585.1"/>
</dbReference>
<dbReference type="FunFam" id="1.10.8.10:FF:000024">
    <property type="entry name" value="Ubiquitin domain-containing protein DSK2"/>
    <property type="match status" value="1"/>
</dbReference>
<dbReference type="PROSITE" id="PS50030">
    <property type="entry name" value="UBA"/>
    <property type="match status" value="1"/>
</dbReference>
<dbReference type="InterPro" id="IPR015496">
    <property type="entry name" value="Ubiquilin"/>
</dbReference>
<dbReference type="GO" id="GO:0005829">
    <property type="term" value="C:cytosol"/>
    <property type="evidence" value="ECO:0007669"/>
    <property type="project" value="TreeGrafter"/>
</dbReference>
<reference evidence="4 5" key="1">
    <citation type="submission" date="2023-10" db="EMBL/GenBank/DDBJ databases">
        <title>Draft Genome Sequence of Candida saopaulonensis from a very Premature Infant with Sepsis.</title>
        <authorList>
            <person name="Ning Y."/>
            <person name="Dai R."/>
            <person name="Xiao M."/>
            <person name="Xu Y."/>
            <person name="Yan Q."/>
            <person name="Zhang L."/>
        </authorList>
    </citation>
    <scope>NUCLEOTIDE SEQUENCE [LARGE SCALE GENOMIC DNA]</scope>
    <source>
        <strain evidence="4 5">19XY460</strain>
    </source>
</reference>
<dbReference type="InterPro" id="IPR000626">
    <property type="entry name" value="Ubiquitin-like_dom"/>
</dbReference>
<feature type="region of interest" description="Disordered" evidence="1">
    <location>
        <begin position="247"/>
        <end position="325"/>
    </location>
</feature>
<dbReference type="PANTHER" id="PTHR10677:SF3">
    <property type="entry name" value="FI07626P-RELATED"/>
    <property type="match status" value="1"/>
</dbReference>
<dbReference type="Proteomes" id="UP001338582">
    <property type="component" value="Chromosome 4"/>
</dbReference>
<dbReference type="Pfam" id="PF00240">
    <property type="entry name" value="ubiquitin"/>
    <property type="match status" value="1"/>
</dbReference>
<accession>A0AAX4HCW4</accession>
<evidence type="ECO:0000256" key="1">
    <source>
        <dbReference type="SAM" id="MobiDB-lite"/>
    </source>
</evidence>
<dbReference type="PROSITE" id="PS00299">
    <property type="entry name" value="UBIQUITIN_1"/>
    <property type="match status" value="1"/>
</dbReference>
<organism evidence="4 5">
    <name type="scientific">Australozyma saopauloensis</name>
    <dbReference type="NCBI Taxonomy" id="291208"/>
    <lineage>
        <taxon>Eukaryota</taxon>
        <taxon>Fungi</taxon>
        <taxon>Dikarya</taxon>
        <taxon>Ascomycota</taxon>
        <taxon>Saccharomycotina</taxon>
        <taxon>Pichiomycetes</taxon>
        <taxon>Metschnikowiaceae</taxon>
        <taxon>Australozyma</taxon>
    </lineage>
</organism>
<dbReference type="GO" id="GO:0006511">
    <property type="term" value="P:ubiquitin-dependent protein catabolic process"/>
    <property type="evidence" value="ECO:0007669"/>
    <property type="project" value="TreeGrafter"/>
</dbReference>
<feature type="compositionally biased region" description="Gly residues" evidence="1">
    <location>
        <begin position="111"/>
        <end position="120"/>
    </location>
</feature>
<dbReference type="Gene3D" id="3.10.20.90">
    <property type="entry name" value="Phosphatidylinositol 3-kinase Catalytic Subunit, Chain A, domain 1"/>
    <property type="match status" value="1"/>
</dbReference>
<evidence type="ECO:0008006" key="6">
    <source>
        <dbReference type="Google" id="ProtNLM"/>
    </source>
</evidence>
<dbReference type="InterPro" id="IPR019956">
    <property type="entry name" value="Ubiquitin_dom"/>
</dbReference>
<dbReference type="SMART" id="SM00213">
    <property type="entry name" value="UBQ"/>
    <property type="match status" value="1"/>
</dbReference>
<dbReference type="SMART" id="SM00165">
    <property type="entry name" value="UBA"/>
    <property type="match status" value="1"/>
</dbReference>
<feature type="compositionally biased region" description="Low complexity" evidence="1">
    <location>
        <begin position="308"/>
        <end position="321"/>
    </location>
</feature>
<dbReference type="InterPro" id="IPR015940">
    <property type="entry name" value="UBA"/>
</dbReference>
<evidence type="ECO:0000313" key="5">
    <source>
        <dbReference type="Proteomes" id="UP001338582"/>
    </source>
</evidence>
<dbReference type="GeneID" id="88174686"/>
<feature type="domain" description="UBA" evidence="2">
    <location>
        <begin position="323"/>
        <end position="367"/>
    </location>
</feature>
<feature type="compositionally biased region" description="Low complexity" evidence="1">
    <location>
        <begin position="276"/>
        <end position="291"/>
    </location>
</feature>
<feature type="region of interest" description="Disordered" evidence="1">
    <location>
        <begin position="93"/>
        <end position="120"/>
    </location>
</feature>
<sequence>MSVINIKIKSSGDKKYDVEVDTDSSIADLKVIIAAALDIAPECQRLIYSGKVLKDVETVASYKIQDGHSVHLVKSMQKAGGAAAAAATSTSNVGAASGGNSGNSGSSASGGNSGSGAVSGGAATGIPSNISAGQGSYNPLADLTGARYAGYAQLPSASMFGPDGGMGAFQDPEQLEQLLLLPQFQEQMNALMLNPQMMDMLLSQNPQLRDMSPEARQMLQPMFREMMSNPESLRSIISLNRAMSGAGGAGLGGPGSFPAPGNPSGETDASTGSQDASGASSGAPPSAFPGLPGFGQGAGANPFANFWGPAGNPATTAAADNRPPEERYEDQLRQLNEMGFADFDMNVAALRRCGGNVQGAIEYLLSLSNF</sequence>
<dbReference type="PANTHER" id="PTHR10677">
    <property type="entry name" value="UBIQUILIN"/>
    <property type="match status" value="1"/>
</dbReference>
<feature type="domain" description="Ubiquitin-like" evidence="3">
    <location>
        <begin position="4"/>
        <end position="79"/>
    </location>
</feature>
<evidence type="ECO:0000259" key="2">
    <source>
        <dbReference type="PROSITE" id="PS50030"/>
    </source>
</evidence>
<dbReference type="SUPFAM" id="SSF46934">
    <property type="entry name" value="UBA-like"/>
    <property type="match status" value="1"/>
</dbReference>
<dbReference type="CDD" id="cd16106">
    <property type="entry name" value="Ubl_Dsk2p_like"/>
    <property type="match status" value="1"/>
</dbReference>
<dbReference type="KEGG" id="asau:88174686"/>
<evidence type="ECO:0000259" key="3">
    <source>
        <dbReference type="PROSITE" id="PS50053"/>
    </source>
</evidence>
<dbReference type="EMBL" id="CP138897">
    <property type="protein sequence ID" value="WPK26274.1"/>
    <property type="molecule type" value="Genomic_DNA"/>
</dbReference>
<dbReference type="AlphaFoldDB" id="A0AAX4HCW4"/>
<dbReference type="CDD" id="cd14324">
    <property type="entry name" value="UBA_Dsk2p_like"/>
    <property type="match status" value="1"/>
</dbReference>
<dbReference type="Pfam" id="PF00627">
    <property type="entry name" value="UBA"/>
    <property type="match status" value="1"/>
</dbReference>